<dbReference type="SUPFAM" id="SSF102114">
    <property type="entry name" value="Radical SAM enzymes"/>
    <property type="match status" value="1"/>
</dbReference>
<dbReference type="Gene3D" id="3.20.20.70">
    <property type="entry name" value="Aldolase class I"/>
    <property type="match status" value="1"/>
</dbReference>
<dbReference type="SUPFAM" id="SSF53254">
    <property type="entry name" value="Phosphoglycerate mutase-like"/>
    <property type="match status" value="1"/>
</dbReference>
<gene>
    <name evidence="1" type="ORF">A2561_05395</name>
</gene>
<dbReference type="Proteomes" id="UP000178935">
    <property type="component" value="Unassembled WGS sequence"/>
</dbReference>
<dbReference type="InterPro" id="IPR013785">
    <property type="entry name" value="Aldolase_TIM"/>
</dbReference>
<dbReference type="Gene3D" id="3.40.50.1240">
    <property type="entry name" value="Phosphoglycerate mutase-like"/>
    <property type="match status" value="1"/>
</dbReference>
<dbReference type="PANTHER" id="PTHR48100">
    <property type="entry name" value="BROAD-SPECIFICITY PHOSPHATASE YOR283W-RELATED"/>
    <property type="match status" value="1"/>
</dbReference>
<dbReference type="PANTHER" id="PTHR48100:SF1">
    <property type="entry name" value="HISTIDINE PHOSPHATASE FAMILY PROTEIN-RELATED"/>
    <property type="match status" value="1"/>
</dbReference>
<dbReference type="EMBL" id="MHPU01000012">
    <property type="protein sequence ID" value="OGZ89053.1"/>
    <property type="molecule type" value="Genomic_DNA"/>
</dbReference>
<protein>
    <recommendedName>
        <fullName evidence="3">Radical SAM core domain-containing protein</fullName>
    </recommendedName>
</protein>
<evidence type="ECO:0000313" key="2">
    <source>
        <dbReference type="Proteomes" id="UP000178935"/>
    </source>
</evidence>
<proteinExistence type="predicted"/>
<dbReference type="CDD" id="cd07067">
    <property type="entry name" value="HP_PGM_like"/>
    <property type="match status" value="1"/>
</dbReference>
<dbReference type="Pfam" id="PF00300">
    <property type="entry name" value="His_Phos_1"/>
    <property type="match status" value="1"/>
</dbReference>
<organism evidence="1 2">
    <name type="scientific">Candidatus Staskawiczbacteria bacterium RIFOXYD1_FULL_32_13</name>
    <dbReference type="NCBI Taxonomy" id="1802234"/>
    <lineage>
        <taxon>Bacteria</taxon>
        <taxon>Candidatus Staskawicziibacteriota</taxon>
    </lineage>
</organism>
<dbReference type="Pfam" id="PF13353">
    <property type="entry name" value="Fer4_12"/>
    <property type="match status" value="1"/>
</dbReference>
<dbReference type="InterPro" id="IPR013078">
    <property type="entry name" value="His_Pase_superF_clade-1"/>
</dbReference>
<reference evidence="1 2" key="1">
    <citation type="journal article" date="2016" name="Nat. Commun.">
        <title>Thousands of microbial genomes shed light on interconnected biogeochemical processes in an aquifer system.</title>
        <authorList>
            <person name="Anantharaman K."/>
            <person name="Brown C.T."/>
            <person name="Hug L.A."/>
            <person name="Sharon I."/>
            <person name="Castelle C.J."/>
            <person name="Probst A.J."/>
            <person name="Thomas B.C."/>
            <person name="Singh A."/>
            <person name="Wilkins M.J."/>
            <person name="Karaoz U."/>
            <person name="Brodie E.L."/>
            <person name="Williams K.H."/>
            <person name="Hubbard S.S."/>
            <person name="Banfield J.F."/>
        </authorList>
    </citation>
    <scope>NUCLEOTIDE SEQUENCE [LARGE SCALE GENOMIC DNA]</scope>
</reference>
<comment type="caution">
    <text evidence="1">The sequence shown here is derived from an EMBL/GenBank/DDBJ whole genome shotgun (WGS) entry which is preliminary data.</text>
</comment>
<dbReference type="SMART" id="SM00855">
    <property type="entry name" value="PGAM"/>
    <property type="match status" value="1"/>
</dbReference>
<dbReference type="InterPro" id="IPR050275">
    <property type="entry name" value="PGM_Phosphatase"/>
</dbReference>
<sequence>MKNNIDIENVFEKPAYFREAILNQKNLIQNNKSDYLGKSMICVFFTSYCGVGCPFCFFKSPYPTKDSDIKNKFNGEGLEKFINFANKANLGYLQISGGGEPFLEKEAILRCVEEVNTERIILVTSGMWAYDKSKAEEYLSEIEESIKKRKTKTRVSIRVSISSSHSIKLKHHPLVNLLQIFEDKYKDNKDFTLQLKIFNGDNTLEDYLKQFFKNYRLEKFGKNKSDDNFMIKVMPWRLKLTLESGYSVIIGCSRVFDPSLRPDLLDRKSIKKTIDVYNKDLKQSQNYNPSIIYNSKGGHGLDWIVEYNGNVCTWQNRVQDNLLNIYEDDYDKVFDETISDLMTLSLIEKGSKYREKIISEVSPKTVTLMKAVSIRDYAGTLLFEDEKIRLYYNLRVLQDYVNENRINKSVLSKLPIAIQDALKLDIKNLKKLYKKSSYSILDQELKKMQDISKFRDFLELVKLGHYEISKINVKKAIDHYNKINHINKINNFDDIECEQGQNAEKRFTERFMFIKDFKKNKKDTVINNKYIYLFRHAETNWNVEKIIKGQIEDGHAVFTAKGVQEIRNLEMFFKENNIERIFSSDLERALDTAILANKEPTIPMSFHKELRGFNMGKYQGLHAEDFLKEKDVIEAFKNYDKSIPGGESINQLNNRLISFIEKIAIECSYKNIAIITHGAAISNLKAFISGDNYIDIGKCFLLYSNNTFKIIESQKIPSGVS</sequence>
<dbReference type="AlphaFoldDB" id="A0A1G2JQ40"/>
<name>A0A1G2JQ40_9BACT</name>
<dbReference type="InterPro" id="IPR058240">
    <property type="entry name" value="rSAM_sf"/>
</dbReference>
<evidence type="ECO:0000313" key="1">
    <source>
        <dbReference type="EMBL" id="OGZ89053.1"/>
    </source>
</evidence>
<accession>A0A1G2JQ40</accession>
<dbReference type="GO" id="GO:0005737">
    <property type="term" value="C:cytoplasm"/>
    <property type="evidence" value="ECO:0007669"/>
    <property type="project" value="TreeGrafter"/>
</dbReference>
<evidence type="ECO:0008006" key="3">
    <source>
        <dbReference type="Google" id="ProtNLM"/>
    </source>
</evidence>
<dbReference type="GO" id="GO:0016791">
    <property type="term" value="F:phosphatase activity"/>
    <property type="evidence" value="ECO:0007669"/>
    <property type="project" value="TreeGrafter"/>
</dbReference>
<dbReference type="InterPro" id="IPR029033">
    <property type="entry name" value="His_PPase_superfam"/>
</dbReference>